<dbReference type="PANTHER" id="PTHR45790:SF6">
    <property type="entry name" value="UROPORPHYRINOGEN-III C-METHYLTRANSFERASE"/>
    <property type="match status" value="1"/>
</dbReference>
<evidence type="ECO:0000256" key="9">
    <source>
        <dbReference type="ARBA" id="ARBA00035662"/>
    </source>
</evidence>
<dbReference type="InterPro" id="IPR014777">
    <property type="entry name" value="4pyrrole_Mease_sub1"/>
</dbReference>
<dbReference type="Pfam" id="PF13241">
    <property type="entry name" value="NAD_binding_7"/>
    <property type="match status" value="1"/>
</dbReference>
<dbReference type="GO" id="GO:0043115">
    <property type="term" value="F:precorrin-2 dehydrogenase activity"/>
    <property type="evidence" value="ECO:0007669"/>
    <property type="project" value="UniProtKB-EC"/>
</dbReference>
<sequence>MSAGSLLLAHKPHGRTLLVIGEGKLTIQRCRTANEAGMRAVVAWHAPPTHDLTADAAWVAVEPKTLFPEENDVAACEAAWADVLDRIDTEERCLFAVCVTDTLAAVPEVAARRRRCEALAHACRVRRLPLNITDVPDLCDYAFPATHSFTGAHDAPALQVAVTTNGKGCRLAGRIRRHIVSSLPTTIGLAVDHIGDMRERARLAADAQHDAPEEEPSLSDTLGYQDAVPAAPLDVQQRHRRRLQWIAQISEYWPFEKLAALTPDDMQALLETDMPQHLSHDTPEVDECDRTNSRHELVVAPQRRGRVYLLGSGPGHPGLLTVTARDVLTSPTTDLVLSDKLVPAPVLALIPPSTPLVIAKKFPGNADGAQSELIAMALEAAQQGKTVVRLKQGDPYVYGRGGEELVACQNAGVECTVVPGISSALAGPLMVGIPVTQRGAAESVVLCTGVGRGGKRVRLPGYERARTVLVLMGVARLATVIETLLSAESDGRDGPAFPPYTPIAIVERASAEDQRMVASTLGRIVDVMEHHVRDGQRPPGMMVIGWAVLSLAGPVAGAHVLDDEAQCLQDYANPAEAAHALAARDHDRIKRWLGDTGYHIVEGLPRGLDRVPALAPPAPGRDEAATRAAAP</sequence>
<dbReference type="FunFam" id="3.40.1010.10:FF:000006">
    <property type="entry name" value="Siroheme synthase, putative"/>
    <property type="match status" value="1"/>
</dbReference>
<keyword evidence="4 14" id="KW-0808">Transferase</keyword>
<evidence type="ECO:0000256" key="10">
    <source>
        <dbReference type="SAM" id="MobiDB-lite"/>
    </source>
</evidence>
<feature type="domain" description="Tetrapyrrole methylase" evidence="11">
    <location>
        <begin position="306"/>
        <end position="524"/>
    </location>
</feature>
<dbReference type="Gene3D" id="3.30.950.10">
    <property type="entry name" value="Methyltransferase, Cobalt-precorrin-4 Transmethylase, Domain 2"/>
    <property type="match status" value="1"/>
</dbReference>
<gene>
    <name evidence="14" type="primary">MET1</name>
    <name evidence="14" type="ORF">MNAN1_002191</name>
</gene>
<keyword evidence="7" id="KW-0520">NAD</keyword>
<evidence type="ECO:0000256" key="3">
    <source>
        <dbReference type="ARBA" id="ARBA00022603"/>
    </source>
</evidence>
<evidence type="ECO:0000256" key="6">
    <source>
        <dbReference type="ARBA" id="ARBA00023002"/>
    </source>
</evidence>
<evidence type="ECO:0000256" key="5">
    <source>
        <dbReference type="ARBA" id="ARBA00022691"/>
    </source>
</evidence>
<keyword evidence="2" id="KW-0488">Methylation</keyword>
<keyword evidence="15" id="KW-1185">Reference proteome</keyword>
<organism evidence="14 15">
    <name type="scientific">Malassezia nana</name>
    <dbReference type="NCBI Taxonomy" id="180528"/>
    <lineage>
        <taxon>Eukaryota</taxon>
        <taxon>Fungi</taxon>
        <taxon>Dikarya</taxon>
        <taxon>Basidiomycota</taxon>
        <taxon>Ustilaginomycotina</taxon>
        <taxon>Malasseziomycetes</taxon>
        <taxon>Malasseziales</taxon>
        <taxon>Malasseziaceae</taxon>
        <taxon>Malassezia</taxon>
    </lineage>
</organism>
<proteinExistence type="inferred from homology"/>
<dbReference type="InterPro" id="IPR006366">
    <property type="entry name" value="CobA/CysG_C"/>
</dbReference>
<keyword evidence="8" id="KW-0627">Porphyrin biosynthesis</keyword>
<name>A0AAF0EJQ4_9BASI</name>
<dbReference type="SUPFAM" id="SSF53790">
    <property type="entry name" value="Tetrapyrrole methylase"/>
    <property type="match status" value="1"/>
</dbReference>
<feature type="domain" description="Siroheme biosynthesis protein Met8 C-terminal" evidence="12">
    <location>
        <begin position="237"/>
        <end position="272"/>
    </location>
</feature>
<dbReference type="InterPro" id="IPR050161">
    <property type="entry name" value="Siro_Cobalamin_biosynth"/>
</dbReference>
<dbReference type="InterPro" id="IPR028162">
    <property type="entry name" value="Met8_C"/>
</dbReference>
<keyword evidence="5" id="KW-0949">S-adenosyl-L-methionine</keyword>
<dbReference type="Gene3D" id="3.40.1010.10">
    <property type="entry name" value="Cobalt-precorrin-4 Transmethylase, Domain 1"/>
    <property type="match status" value="1"/>
</dbReference>
<evidence type="ECO:0000256" key="1">
    <source>
        <dbReference type="ARBA" id="ARBA00012400"/>
    </source>
</evidence>
<feature type="domain" description="Siroheme synthase central" evidence="13">
    <location>
        <begin position="158"/>
        <end position="181"/>
    </location>
</feature>
<keyword evidence="6" id="KW-0560">Oxidoreductase</keyword>
<dbReference type="CDD" id="cd11642">
    <property type="entry name" value="SUMT"/>
    <property type="match status" value="1"/>
</dbReference>
<dbReference type="InterPro" id="IPR014776">
    <property type="entry name" value="4pyrrole_Mease_sub2"/>
</dbReference>
<dbReference type="Gene3D" id="3.40.50.720">
    <property type="entry name" value="NAD(P)-binding Rossmann-like Domain"/>
    <property type="match status" value="1"/>
</dbReference>
<accession>A0AAF0EJQ4</accession>
<evidence type="ECO:0000259" key="12">
    <source>
        <dbReference type="Pfam" id="PF14823"/>
    </source>
</evidence>
<feature type="region of interest" description="Disordered" evidence="10">
    <location>
        <begin position="611"/>
        <end position="631"/>
    </location>
</feature>
<dbReference type="Proteomes" id="UP001213623">
    <property type="component" value="Chromosome 3"/>
</dbReference>
<dbReference type="Pfam" id="PF14823">
    <property type="entry name" value="Sirohm_synth_C"/>
    <property type="match status" value="1"/>
</dbReference>
<dbReference type="InterPro" id="IPR035996">
    <property type="entry name" value="4pyrrol_Methylase_sf"/>
</dbReference>
<dbReference type="EMBL" id="CP119894">
    <property type="protein sequence ID" value="WFD27195.1"/>
    <property type="molecule type" value="Genomic_DNA"/>
</dbReference>
<evidence type="ECO:0000256" key="4">
    <source>
        <dbReference type="ARBA" id="ARBA00022679"/>
    </source>
</evidence>
<dbReference type="GO" id="GO:0004851">
    <property type="term" value="F:uroporphyrin-III C-methyltransferase activity"/>
    <property type="evidence" value="ECO:0007669"/>
    <property type="project" value="TreeGrafter"/>
</dbReference>
<evidence type="ECO:0000259" key="13">
    <source>
        <dbReference type="Pfam" id="PF14824"/>
    </source>
</evidence>
<dbReference type="InterPro" id="IPR028281">
    <property type="entry name" value="Sirohaem_synthase_central"/>
</dbReference>
<dbReference type="GO" id="GO:0032259">
    <property type="term" value="P:methylation"/>
    <property type="evidence" value="ECO:0007669"/>
    <property type="project" value="UniProtKB-KW"/>
</dbReference>
<dbReference type="SUPFAM" id="SSF75615">
    <property type="entry name" value="Siroheme synthase middle domains-like"/>
    <property type="match status" value="1"/>
</dbReference>
<dbReference type="AlphaFoldDB" id="A0AAF0EJQ4"/>
<evidence type="ECO:0000256" key="2">
    <source>
        <dbReference type="ARBA" id="ARBA00022481"/>
    </source>
</evidence>
<evidence type="ECO:0000259" key="11">
    <source>
        <dbReference type="Pfam" id="PF00590"/>
    </source>
</evidence>
<dbReference type="Pfam" id="PF00590">
    <property type="entry name" value="TP_methylase"/>
    <property type="match status" value="1"/>
</dbReference>
<dbReference type="GO" id="GO:0019354">
    <property type="term" value="P:siroheme biosynthetic process"/>
    <property type="evidence" value="ECO:0007669"/>
    <property type="project" value="InterPro"/>
</dbReference>
<evidence type="ECO:0000256" key="8">
    <source>
        <dbReference type="ARBA" id="ARBA00023244"/>
    </source>
</evidence>
<dbReference type="EC" id="1.3.1.76" evidence="1"/>
<dbReference type="NCBIfam" id="TIGR01469">
    <property type="entry name" value="cobA_cysG_Cterm"/>
    <property type="match status" value="1"/>
</dbReference>
<evidence type="ECO:0000313" key="15">
    <source>
        <dbReference type="Proteomes" id="UP001213623"/>
    </source>
</evidence>
<evidence type="ECO:0000313" key="14">
    <source>
        <dbReference type="EMBL" id="WFD27195.1"/>
    </source>
</evidence>
<dbReference type="InterPro" id="IPR000878">
    <property type="entry name" value="4pyrrol_Mease"/>
</dbReference>
<dbReference type="Pfam" id="PF14824">
    <property type="entry name" value="Sirohm_synth_M"/>
    <property type="match status" value="1"/>
</dbReference>
<comment type="similarity">
    <text evidence="9">In the N-terminal section; belongs to the precorrin methyltransferase family.</text>
</comment>
<protein>
    <recommendedName>
        <fullName evidence="1">precorrin-2 dehydrogenase</fullName>
        <ecNumber evidence="1">1.3.1.76</ecNumber>
    </recommendedName>
</protein>
<keyword evidence="3 14" id="KW-0489">Methyltransferase</keyword>
<reference evidence="14" key="1">
    <citation type="submission" date="2023-03" db="EMBL/GenBank/DDBJ databases">
        <title>Mating type loci evolution in Malassezia.</title>
        <authorList>
            <person name="Coelho M.A."/>
        </authorList>
    </citation>
    <scope>NUCLEOTIDE SEQUENCE</scope>
    <source>
        <strain evidence="14">CBS 9557</strain>
    </source>
</reference>
<evidence type="ECO:0000256" key="7">
    <source>
        <dbReference type="ARBA" id="ARBA00023027"/>
    </source>
</evidence>
<dbReference type="PANTHER" id="PTHR45790">
    <property type="entry name" value="SIROHEME SYNTHASE-RELATED"/>
    <property type="match status" value="1"/>
</dbReference>